<dbReference type="Pfam" id="PF00701">
    <property type="entry name" value="DHDPS"/>
    <property type="match status" value="1"/>
</dbReference>
<dbReference type="Gene3D" id="3.20.20.70">
    <property type="entry name" value="Aldolase class I"/>
    <property type="match status" value="1"/>
</dbReference>
<protein>
    <submittedName>
        <fullName evidence="2">Unannotated protein</fullName>
    </submittedName>
</protein>
<dbReference type="EMBL" id="CAEZZC010000003">
    <property type="protein sequence ID" value="CAB4742923.1"/>
    <property type="molecule type" value="Genomic_DNA"/>
</dbReference>
<dbReference type="CDD" id="cd00408">
    <property type="entry name" value="DHDPS-like"/>
    <property type="match status" value="1"/>
</dbReference>
<dbReference type="GO" id="GO:0019262">
    <property type="term" value="P:N-acetylneuraminate catabolic process"/>
    <property type="evidence" value="ECO:0007669"/>
    <property type="project" value="TreeGrafter"/>
</dbReference>
<gene>
    <name evidence="1" type="ORF">UFOPK2289_01005</name>
    <name evidence="2" type="ORF">UFOPK2822_00298</name>
    <name evidence="3" type="ORF">UFOPK3346_00987</name>
    <name evidence="4" type="ORF">UFOPK3670_00334</name>
    <name evidence="5" type="ORF">UFOPK4308_00094</name>
</gene>
<proteinExistence type="predicted"/>
<dbReference type="PANTHER" id="PTHR42849:SF1">
    <property type="entry name" value="N-ACETYLNEURAMINATE LYASE"/>
    <property type="match status" value="1"/>
</dbReference>
<evidence type="ECO:0000313" key="4">
    <source>
        <dbReference type="EMBL" id="CAB4915513.1"/>
    </source>
</evidence>
<name>A0A6J6T7T1_9ZZZZ</name>
<sequence length="310" mass="33851">MDRNSVDWRGYWPASPTPFKENGDIDFTLFGALIDGYLRDGMHGIFLNGTTGEWFSQSHEERKEVAAFVVDRVAGRVPVVVGVTTFTAKESIKLGEHAISVGAAGICSSAPAYSKTLPNETVAYFEDLGRGVPAPTMVYNWPHGTSIEIEGDLARKLADLEYVVAIKDSTGNAEQFLTTTRALVKDVRIFGNFMVPANLDFMIECGGDGTIGGGSIFGAADSAYWENYWTGNLEPVRVHAIRNLQLLESLWEPGGWRGKWGAYQSQLKAIMAFMGAPGGTVRRPRLPITDAASLEKIRAILVEFNIPLAK</sequence>
<dbReference type="SUPFAM" id="SSF51569">
    <property type="entry name" value="Aldolase"/>
    <property type="match status" value="1"/>
</dbReference>
<dbReference type="PRINTS" id="PR00146">
    <property type="entry name" value="DHPICSNTHASE"/>
</dbReference>
<organism evidence="2">
    <name type="scientific">freshwater metagenome</name>
    <dbReference type="NCBI Taxonomy" id="449393"/>
    <lineage>
        <taxon>unclassified sequences</taxon>
        <taxon>metagenomes</taxon>
        <taxon>ecological metagenomes</taxon>
    </lineage>
</organism>
<evidence type="ECO:0000313" key="1">
    <source>
        <dbReference type="EMBL" id="CAB4668905.1"/>
    </source>
</evidence>
<dbReference type="GO" id="GO:0005829">
    <property type="term" value="C:cytosol"/>
    <property type="evidence" value="ECO:0007669"/>
    <property type="project" value="TreeGrafter"/>
</dbReference>
<reference evidence="2" key="1">
    <citation type="submission" date="2020-05" db="EMBL/GenBank/DDBJ databases">
        <authorList>
            <person name="Chiriac C."/>
            <person name="Salcher M."/>
            <person name="Ghai R."/>
            <person name="Kavagutti S V."/>
        </authorList>
    </citation>
    <scope>NUCLEOTIDE SEQUENCE</scope>
</reference>
<dbReference type="AlphaFoldDB" id="A0A6J6T7T1"/>
<accession>A0A6J6T7T1</accession>
<dbReference type="EMBL" id="CAFBLE010000007">
    <property type="protein sequence ID" value="CAB4870190.1"/>
    <property type="molecule type" value="Genomic_DNA"/>
</dbReference>
<evidence type="ECO:0000313" key="3">
    <source>
        <dbReference type="EMBL" id="CAB4870190.1"/>
    </source>
</evidence>
<dbReference type="InterPro" id="IPR013785">
    <property type="entry name" value="Aldolase_TIM"/>
</dbReference>
<evidence type="ECO:0000313" key="5">
    <source>
        <dbReference type="EMBL" id="CAB5051581.1"/>
    </source>
</evidence>
<dbReference type="EMBL" id="CAFBQL010000001">
    <property type="protein sequence ID" value="CAB5051581.1"/>
    <property type="molecule type" value="Genomic_DNA"/>
</dbReference>
<evidence type="ECO:0000313" key="2">
    <source>
        <dbReference type="EMBL" id="CAB4742923.1"/>
    </source>
</evidence>
<dbReference type="PIRSF" id="PIRSF001365">
    <property type="entry name" value="DHDPS"/>
    <property type="match status" value="1"/>
</dbReference>
<dbReference type="EMBL" id="CAFBMV010000002">
    <property type="protein sequence ID" value="CAB4915513.1"/>
    <property type="molecule type" value="Genomic_DNA"/>
</dbReference>
<dbReference type="PANTHER" id="PTHR42849">
    <property type="entry name" value="N-ACETYLNEURAMINATE LYASE"/>
    <property type="match status" value="1"/>
</dbReference>
<dbReference type="InterPro" id="IPR002220">
    <property type="entry name" value="DapA-like"/>
</dbReference>
<dbReference type="EMBL" id="CAEZWT010000029">
    <property type="protein sequence ID" value="CAB4668905.1"/>
    <property type="molecule type" value="Genomic_DNA"/>
</dbReference>
<dbReference type="SMART" id="SM01130">
    <property type="entry name" value="DHDPS"/>
    <property type="match status" value="1"/>
</dbReference>
<dbReference type="GO" id="GO:0008747">
    <property type="term" value="F:N-acetylneuraminate lyase activity"/>
    <property type="evidence" value="ECO:0007669"/>
    <property type="project" value="TreeGrafter"/>
</dbReference>